<protein>
    <submittedName>
        <fullName evidence="1">Uncharacterized protein</fullName>
    </submittedName>
</protein>
<dbReference type="AlphaFoldDB" id="A0A316WBT4"/>
<accession>A0A316WBT4</accession>
<evidence type="ECO:0000313" key="1">
    <source>
        <dbReference type="EMBL" id="PWN58872.1"/>
    </source>
</evidence>
<dbReference type="EMBL" id="PPEG02000009">
    <property type="protein sequence ID" value="PWN58872.1"/>
    <property type="molecule type" value="Genomic_DNA"/>
</dbReference>
<organism evidence="1 2">
    <name type="scientific">Chryseobacterium viscerum</name>
    <dbReference type="NCBI Taxonomy" id="1037377"/>
    <lineage>
        <taxon>Bacteria</taxon>
        <taxon>Pseudomonadati</taxon>
        <taxon>Bacteroidota</taxon>
        <taxon>Flavobacteriia</taxon>
        <taxon>Flavobacteriales</taxon>
        <taxon>Weeksellaceae</taxon>
        <taxon>Chryseobacterium group</taxon>
        <taxon>Chryseobacterium</taxon>
    </lineage>
</organism>
<evidence type="ECO:0000313" key="2">
    <source>
        <dbReference type="Proteomes" id="UP000236413"/>
    </source>
</evidence>
<reference evidence="1 2" key="1">
    <citation type="submission" date="2018-04" db="EMBL/GenBank/DDBJ databases">
        <title>Chryseobacterium oncorhynchi 701B-08T from rainbow trout, and Chryseobacterium viscerum 687B-08T from diseased fish.</title>
        <authorList>
            <person name="Jeong J.-J."/>
            <person name="Lee Y.J."/>
            <person name="Pathiraja D."/>
            <person name="Park B."/>
            <person name="Choi I.-G."/>
            <person name="Kim K.D."/>
        </authorList>
    </citation>
    <scope>NUCLEOTIDE SEQUENCE [LARGE SCALE GENOMIC DNA]</scope>
    <source>
        <strain evidence="1 2">687B-08</strain>
    </source>
</reference>
<proteinExistence type="predicted"/>
<gene>
    <name evidence="1" type="ORF">C1634_019830</name>
</gene>
<sequence>MIMKNVFNMLIVPVFLLCSFQKENEFSQDRQLIQTKATVKNDRIIYLFFKADKDQSGNVKIALQNTKITDGRLKQITSFDRNEVHQGDLIITLAESGGKEVAKQLVKDPLNPELEVYEKEGISRHKASLQNTEFSARFSYSGNVQLVKVEKATEDGVQLLFTQKL</sequence>
<dbReference type="Proteomes" id="UP000236413">
    <property type="component" value="Unassembled WGS sequence"/>
</dbReference>
<name>A0A316WBT4_9FLAO</name>
<comment type="caution">
    <text evidence="1">The sequence shown here is derived from an EMBL/GenBank/DDBJ whole genome shotgun (WGS) entry which is preliminary data.</text>
</comment>